<dbReference type="EMBL" id="JAUDUY010000003">
    <property type="protein sequence ID" value="MDM9631302.1"/>
    <property type="molecule type" value="Genomic_DNA"/>
</dbReference>
<dbReference type="SUPFAM" id="SSF56935">
    <property type="entry name" value="Porins"/>
    <property type="match status" value="1"/>
</dbReference>
<dbReference type="Gene3D" id="2.170.130.10">
    <property type="entry name" value="TonB-dependent receptor, plug domain"/>
    <property type="match status" value="1"/>
</dbReference>
<evidence type="ECO:0000256" key="6">
    <source>
        <dbReference type="ARBA" id="ARBA00023136"/>
    </source>
</evidence>
<dbReference type="PROSITE" id="PS52016">
    <property type="entry name" value="TONB_DEPENDENT_REC_3"/>
    <property type="match status" value="1"/>
</dbReference>
<dbReference type="PANTHER" id="PTHR30069:SF28">
    <property type="entry name" value="TONB-DEPENDENT RECEPTOR YNCD-RELATED"/>
    <property type="match status" value="1"/>
</dbReference>
<dbReference type="Pfam" id="PF07715">
    <property type="entry name" value="Plug"/>
    <property type="match status" value="1"/>
</dbReference>
<keyword evidence="7 8" id="KW-0998">Cell outer membrane</keyword>
<evidence type="ECO:0000256" key="3">
    <source>
        <dbReference type="ARBA" id="ARBA00022452"/>
    </source>
</evidence>
<keyword evidence="3 8" id="KW-1134">Transmembrane beta strand</keyword>
<evidence type="ECO:0000256" key="7">
    <source>
        <dbReference type="ARBA" id="ARBA00023237"/>
    </source>
</evidence>
<evidence type="ECO:0000313" key="12">
    <source>
        <dbReference type="EMBL" id="MDM9631302.1"/>
    </source>
</evidence>
<keyword evidence="5 9" id="KW-0798">TonB box</keyword>
<keyword evidence="6 8" id="KW-0472">Membrane</keyword>
<sequence length="694" mass="77660">MRNTLFVWLITICLCTLTTHGQEQPADSVTYLKEVVLGVERQGPPSLGIVPSDLLTEKAISTQSPIDFAGTFNQIPGVYFLSGALNTNRITIRGVGARTPFGTDKLRMYYNDIPVTNGTGVSALEAFDLENLSTIRVVKGPKSGSYGAALGGAILLQSDPANQEGTLLRNRSSFGSYGLFKNNLSLNHQGEKTSAEIRYNHMTTQGYRENNSFKRDGILMNFGMAAGESHRFNLLVNYIDYTAQIPSSLGRTDYETDPTQAAANWKAAKGFEANKYTLVGLSDVISLGSGFENTTSLFLSYLDHYEPRPFNILDESTLGYGFRSVFSIDLGGEAEKTRAVFGFENYRDEYTWSTFENLYRENEGNGSLQGEQLSRNKEFRNQLYAFAQFHWQVTERLKAQAGVTLNKTKYDFRDQFLEGADNRSATRDFDPVLMPSLDLKYSIGGYSWVYLNISRGFSNPSLEESLTPDGVINPEISQEKGVNYEIGGTGFWLKKRLQGTIALYQMDISDLLVAQRVGEDEFIGRNAGKTRHRGIEISLQYFMRLGSSWSLSPFLSYTLNDHVFVDFKTEDSDFSGNPLTGVPKHRIYSGLQLNSDRGWFWNTSYQFVDAIPLTDSASLYSDAYNLFNTQLGYRAQLGPKLNISLEMGLNNIFDTRYASSVLINATSFGGSEPRYYYPGNGRNYYVGILLLYPL</sequence>
<evidence type="ECO:0000256" key="8">
    <source>
        <dbReference type="PROSITE-ProRule" id="PRU01360"/>
    </source>
</evidence>
<reference evidence="12" key="1">
    <citation type="submission" date="2023-06" db="EMBL/GenBank/DDBJ databases">
        <title>Robiginitalea aurantiacus sp. nov. and Algoriphagus sediminis sp. nov., isolated from coastal sediment.</title>
        <authorList>
            <person name="Zhou Z.Y."/>
            <person name="An J."/>
            <person name="Jia Y.W."/>
            <person name="Du Z.J."/>
        </authorList>
    </citation>
    <scope>NUCLEOTIDE SEQUENCE</scope>
    <source>
        <strain evidence="12">M39</strain>
    </source>
</reference>
<name>A0ABT7WEF6_9FLAO</name>
<dbReference type="Proteomes" id="UP001174839">
    <property type="component" value="Unassembled WGS sequence"/>
</dbReference>
<dbReference type="PANTHER" id="PTHR30069">
    <property type="entry name" value="TONB-DEPENDENT OUTER MEMBRANE RECEPTOR"/>
    <property type="match status" value="1"/>
</dbReference>
<keyword evidence="2 8" id="KW-0813">Transport</keyword>
<evidence type="ECO:0000259" key="10">
    <source>
        <dbReference type="Pfam" id="PF00593"/>
    </source>
</evidence>
<dbReference type="InterPro" id="IPR012910">
    <property type="entry name" value="Plug_dom"/>
</dbReference>
<keyword evidence="4 8" id="KW-0812">Transmembrane</keyword>
<comment type="caution">
    <text evidence="12">The sequence shown here is derived from an EMBL/GenBank/DDBJ whole genome shotgun (WGS) entry which is preliminary data.</text>
</comment>
<dbReference type="InterPro" id="IPR000531">
    <property type="entry name" value="Beta-barrel_TonB"/>
</dbReference>
<evidence type="ECO:0000313" key="13">
    <source>
        <dbReference type="Proteomes" id="UP001174839"/>
    </source>
</evidence>
<dbReference type="Gene3D" id="2.40.170.20">
    <property type="entry name" value="TonB-dependent receptor, beta-barrel domain"/>
    <property type="match status" value="1"/>
</dbReference>
<keyword evidence="12" id="KW-0675">Receptor</keyword>
<dbReference type="InterPro" id="IPR039426">
    <property type="entry name" value="TonB-dep_rcpt-like"/>
</dbReference>
<proteinExistence type="inferred from homology"/>
<dbReference type="RefSeq" id="WP_289724661.1">
    <property type="nucleotide sequence ID" value="NZ_JAUDUY010000003.1"/>
</dbReference>
<evidence type="ECO:0000256" key="1">
    <source>
        <dbReference type="ARBA" id="ARBA00004571"/>
    </source>
</evidence>
<dbReference type="InterPro" id="IPR037066">
    <property type="entry name" value="Plug_dom_sf"/>
</dbReference>
<accession>A0ABT7WEF6</accession>
<keyword evidence="13" id="KW-1185">Reference proteome</keyword>
<evidence type="ECO:0000256" key="4">
    <source>
        <dbReference type="ARBA" id="ARBA00022692"/>
    </source>
</evidence>
<evidence type="ECO:0000256" key="5">
    <source>
        <dbReference type="ARBA" id="ARBA00023077"/>
    </source>
</evidence>
<dbReference type="Pfam" id="PF00593">
    <property type="entry name" value="TonB_dep_Rec_b-barrel"/>
    <property type="match status" value="1"/>
</dbReference>
<organism evidence="12 13">
    <name type="scientific">Robiginitalea aurantiaca</name>
    <dbReference type="NCBI Taxonomy" id="3056915"/>
    <lineage>
        <taxon>Bacteria</taxon>
        <taxon>Pseudomonadati</taxon>
        <taxon>Bacteroidota</taxon>
        <taxon>Flavobacteriia</taxon>
        <taxon>Flavobacteriales</taxon>
        <taxon>Flavobacteriaceae</taxon>
        <taxon>Robiginitalea</taxon>
    </lineage>
</organism>
<gene>
    <name evidence="12" type="ORF">QU605_07465</name>
</gene>
<evidence type="ECO:0000259" key="11">
    <source>
        <dbReference type="Pfam" id="PF07715"/>
    </source>
</evidence>
<evidence type="ECO:0000256" key="2">
    <source>
        <dbReference type="ARBA" id="ARBA00022448"/>
    </source>
</evidence>
<protein>
    <submittedName>
        <fullName evidence="12">TonB-dependent receptor</fullName>
    </submittedName>
</protein>
<evidence type="ECO:0000256" key="9">
    <source>
        <dbReference type="RuleBase" id="RU003357"/>
    </source>
</evidence>
<dbReference type="InterPro" id="IPR036942">
    <property type="entry name" value="Beta-barrel_TonB_sf"/>
</dbReference>
<comment type="subcellular location">
    <subcellularLocation>
        <location evidence="1 8">Cell outer membrane</location>
        <topology evidence="1 8">Multi-pass membrane protein</topology>
    </subcellularLocation>
</comment>
<feature type="domain" description="TonB-dependent receptor-like beta-barrel" evidence="10">
    <location>
        <begin position="205"/>
        <end position="652"/>
    </location>
</feature>
<comment type="similarity">
    <text evidence="8 9">Belongs to the TonB-dependent receptor family.</text>
</comment>
<feature type="domain" description="TonB-dependent receptor plug" evidence="11">
    <location>
        <begin position="54"/>
        <end position="152"/>
    </location>
</feature>